<comment type="caution">
    <text evidence="1">The sequence shown here is derived from an EMBL/GenBank/DDBJ whole genome shotgun (WGS) entry which is preliminary data.</text>
</comment>
<sequence length="59" mass="7129">MDKDYVMSFSNYRGVPNQYEAKDFFLVHGLLQQIADVLVYINYRLRLLYYFYAINPIIL</sequence>
<reference evidence="1" key="2">
    <citation type="submission" date="2020-09" db="EMBL/GenBank/DDBJ databases">
        <authorList>
            <person name="Sun Q."/>
            <person name="Kim S."/>
        </authorList>
    </citation>
    <scope>NUCLEOTIDE SEQUENCE</scope>
    <source>
        <strain evidence="1">KCTC 12710</strain>
    </source>
</reference>
<dbReference type="Proteomes" id="UP000636004">
    <property type="component" value="Unassembled WGS sequence"/>
</dbReference>
<dbReference type="EMBL" id="BMWZ01000005">
    <property type="protein sequence ID" value="GGZ85228.1"/>
    <property type="molecule type" value="Genomic_DNA"/>
</dbReference>
<evidence type="ECO:0000313" key="2">
    <source>
        <dbReference type="Proteomes" id="UP000636004"/>
    </source>
</evidence>
<evidence type="ECO:0000313" key="1">
    <source>
        <dbReference type="EMBL" id="GGZ85228.1"/>
    </source>
</evidence>
<keyword evidence="2" id="KW-1185">Reference proteome</keyword>
<protein>
    <submittedName>
        <fullName evidence="1">Uncharacterized protein</fullName>
    </submittedName>
</protein>
<organism evidence="1 2">
    <name type="scientific">Algibacter mikhailovii</name>
    <dbReference type="NCBI Taxonomy" id="425498"/>
    <lineage>
        <taxon>Bacteria</taxon>
        <taxon>Pseudomonadati</taxon>
        <taxon>Bacteroidota</taxon>
        <taxon>Flavobacteriia</taxon>
        <taxon>Flavobacteriales</taxon>
        <taxon>Flavobacteriaceae</taxon>
        <taxon>Algibacter</taxon>
    </lineage>
</organism>
<accession>A0A918R6A5</accession>
<reference evidence="1" key="1">
    <citation type="journal article" date="2014" name="Int. J. Syst. Evol. Microbiol.">
        <title>Complete genome sequence of Corynebacterium casei LMG S-19264T (=DSM 44701T), isolated from a smear-ripened cheese.</title>
        <authorList>
            <consortium name="US DOE Joint Genome Institute (JGI-PGF)"/>
            <person name="Walter F."/>
            <person name="Albersmeier A."/>
            <person name="Kalinowski J."/>
            <person name="Ruckert C."/>
        </authorList>
    </citation>
    <scope>NUCLEOTIDE SEQUENCE</scope>
    <source>
        <strain evidence="1">KCTC 12710</strain>
    </source>
</reference>
<proteinExistence type="predicted"/>
<gene>
    <name evidence="1" type="ORF">GCM10007028_24250</name>
</gene>
<name>A0A918R6A5_9FLAO</name>
<dbReference type="AlphaFoldDB" id="A0A918R6A5"/>